<dbReference type="AlphaFoldDB" id="B4JSS6"/>
<name>B4JSS6_DROGR</name>
<dbReference type="PROSITE" id="PS00107">
    <property type="entry name" value="PROTEIN_KINASE_ATP"/>
    <property type="match status" value="1"/>
</dbReference>
<evidence type="ECO:0000259" key="13">
    <source>
        <dbReference type="PROSITE" id="PS50011"/>
    </source>
</evidence>
<keyword evidence="15" id="KW-1185">Reference proteome</keyword>
<dbReference type="PROSITE" id="PS00108">
    <property type="entry name" value="PROTEIN_KINASE_ST"/>
    <property type="match status" value="1"/>
</dbReference>
<evidence type="ECO:0000313" key="15">
    <source>
        <dbReference type="Proteomes" id="UP000001070"/>
    </source>
</evidence>
<gene>
    <name evidence="14" type="primary">Dgri\GH22908</name>
    <name evidence="14" type="ORF">Dgri_GH22908</name>
</gene>
<keyword evidence="2" id="KW-0597">Phosphoprotein</keyword>
<evidence type="ECO:0000256" key="10">
    <source>
        <dbReference type="PROSITE-ProRule" id="PRU10141"/>
    </source>
</evidence>
<evidence type="ECO:0000256" key="4">
    <source>
        <dbReference type="ARBA" id="ARBA00022741"/>
    </source>
</evidence>
<evidence type="ECO:0000256" key="1">
    <source>
        <dbReference type="ARBA" id="ARBA00022527"/>
    </source>
</evidence>
<dbReference type="Gene3D" id="1.10.510.10">
    <property type="entry name" value="Transferase(Phosphotransferase) domain 1"/>
    <property type="match status" value="1"/>
</dbReference>
<dbReference type="InterPro" id="IPR011009">
    <property type="entry name" value="Kinase-like_dom_sf"/>
</dbReference>
<comment type="similarity">
    <text evidence="8">Belongs to the protein kinase superfamily. STE Ser/Thr protein kinase family. MAP kinase kinase subfamily.</text>
</comment>
<dbReference type="EMBL" id="CH916373">
    <property type="protein sequence ID" value="EDV94816.1"/>
    <property type="molecule type" value="Genomic_DNA"/>
</dbReference>
<feature type="binding site" evidence="10">
    <location>
        <position position="160"/>
    </location>
    <ligand>
        <name>ATP</name>
        <dbReference type="ChEBI" id="CHEBI:30616"/>
    </ligand>
</feature>
<dbReference type="SMR" id="B4JSS6"/>
<dbReference type="InterPro" id="IPR000719">
    <property type="entry name" value="Prot_kinase_dom"/>
</dbReference>
<protein>
    <recommendedName>
        <fullName evidence="9">mitogen-activated protein kinase kinase</fullName>
        <ecNumber evidence="9">2.7.12.2</ecNumber>
    </recommendedName>
</protein>
<dbReference type="Gene3D" id="3.30.200.20">
    <property type="entry name" value="Phosphorylase Kinase, domain 1"/>
    <property type="match status" value="1"/>
</dbReference>
<keyword evidence="3" id="KW-0808">Transferase</keyword>
<dbReference type="PhylomeDB" id="B4JSS6"/>
<dbReference type="InterPro" id="IPR008271">
    <property type="entry name" value="Ser/Thr_kinase_AS"/>
</dbReference>
<keyword evidence="7" id="KW-0829">Tyrosine-protein kinase</keyword>
<dbReference type="SUPFAM" id="SSF56112">
    <property type="entry name" value="Protein kinase-like (PK-like)"/>
    <property type="match status" value="1"/>
</dbReference>
<dbReference type="GO" id="GO:0048666">
    <property type="term" value="P:neuron development"/>
    <property type="evidence" value="ECO:0007669"/>
    <property type="project" value="EnsemblMetazoa"/>
</dbReference>
<dbReference type="SMART" id="SM00220">
    <property type="entry name" value="S_TKc"/>
    <property type="match status" value="1"/>
</dbReference>
<feature type="compositionally biased region" description="Low complexity" evidence="12">
    <location>
        <begin position="69"/>
        <end position="98"/>
    </location>
</feature>
<dbReference type="GO" id="GO:0004674">
    <property type="term" value="F:protein serine/threonine kinase activity"/>
    <property type="evidence" value="ECO:0007669"/>
    <property type="project" value="UniProtKB-KW"/>
</dbReference>
<dbReference type="FunCoup" id="B4JSS6">
    <property type="interactions" value="423"/>
</dbReference>
<evidence type="ECO:0000256" key="8">
    <source>
        <dbReference type="ARBA" id="ARBA00038035"/>
    </source>
</evidence>
<evidence type="ECO:0000313" key="14">
    <source>
        <dbReference type="EMBL" id="EDV94816.1"/>
    </source>
</evidence>
<dbReference type="FunFam" id="1.10.510.10:FF:000090">
    <property type="entry name" value="Dual specificity mitogen-activated protein kinase kinase 4"/>
    <property type="match status" value="1"/>
</dbReference>
<evidence type="ECO:0000256" key="6">
    <source>
        <dbReference type="ARBA" id="ARBA00022840"/>
    </source>
</evidence>
<feature type="compositionally biased region" description="Low complexity" evidence="12">
    <location>
        <begin position="35"/>
        <end position="53"/>
    </location>
</feature>
<evidence type="ECO:0000256" key="9">
    <source>
        <dbReference type="ARBA" id="ARBA00038999"/>
    </source>
</evidence>
<dbReference type="InterPro" id="IPR017441">
    <property type="entry name" value="Protein_kinase_ATP_BS"/>
</dbReference>
<dbReference type="PROSITE" id="PS50011">
    <property type="entry name" value="PROTEIN_KINASE_DOM"/>
    <property type="match status" value="1"/>
</dbReference>
<dbReference type="CDD" id="cd06616">
    <property type="entry name" value="PKc_MKK4"/>
    <property type="match status" value="1"/>
</dbReference>
<dbReference type="GO" id="GO:0033554">
    <property type="term" value="P:cellular response to stress"/>
    <property type="evidence" value="ECO:0007669"/>
    <property type="project" value="UniProtKB-ARBA"/>
</dbReference>
<evidence type="ECO:0000256" key="5">
    <source>
        <dbReference type="ARBA" id="ARBA00022777"/>
    </source>
</evidence>
<sequence length="433" mass="48300">MAERPKNLFATGPSRSRVPPDQLTLNNLSIRHPPSSTSSTSSGSTSSGSSSSSQQNNVALRFGAQNSFVPAVPMPSSSSSSHNNSTSNSSVASLGSSATDRHRERIRQQACGKLQFGEGAINTHQFTSDDLEDLGEIGRGAFGAVNKMIFKKLDKVMAVKRIRSTVDEKEQKQLLMDLEVVMKSNECVYIVQFYGALFKEGDCWICMELMDTSLDKFYKYIFEKKQRHIPESILAKITVATVNALNYLKEELKIIHRDVKPSNILLHRRGDIKLCDFGISGQLVDSIAKTKDAGCRPYMAPERIDPERAKGYDVRSDVWSLGITLMEVATGNFPYRKWDSVFEQLCQVVQGDPPRLHTSYNGMEFSIEFAEFVNTCLIKKESDRPKYSLLLQMPFIRRGENSHTDVAAYVADVLESMESDGITQFTTNQPAES</sequence>
<keyword evidence="6 10" id="KW-0067">ATP-binding</keyword>
<keyword evidence="4 10" id="KW-0547">Nucleotide-binding</keyword>
<dbReference type="STRING" id="7222.B4JSS6"/>
<feature type="region of interest" description="Disordered" evidence="12">
    <location>
        <begin position="69"/>
        <end position="103"/>
    </location>
</feature>
<evidence type="ECO:0000256" key="3">
    <source>
        <dbReference type="ARBA" id="ARBA00022679"/>
    </source>
</evidence>
<feature type="region of interest" description="Disordered" evidence="12">
    <location>
        <begin position="1"/>
        <end position="55"/>
    </location>
</feature>
<evidence type="ECO:0000256" key="7">
    <source>
        <dbReference type="ARBA" id="ARBA00023137"/>
    </source>
</evidence>
<dbReference type="GO" id="GO:0033209">
    <property type="term" value="P:tumor necrosis factor-mediated signaling pathway"/>
    <property type="evidence" value="ECO:0007669"/>
    <property type="project" value="EnsemblMetazoa"/>
</dbReference>
<dbReference type="Proteomes" id="UP000001070">
    <property type="component" value="Unassembled WGS sequence"/>
</dbReference>
<evidence type="ECO:0000256" key="12">
    <source>
        <dbReference type="SAM" id="MobiDB-lite"/>
    </source>
</evidence>
<proteinExistence type="inferred from homology"/>
<dbReference type="Pfam" id="PF00069">
    <property type="entry name" value="Pkinase"/>
    <property type="match status" value="1"/>
</dbReference>
<evidence type="ECO:0000256" key="2">
    <source>
        <dbReference type="ARBA" id="ARBA00022553"/>
    </source>
</evidence>
<dbReference type="FunFam" id="3.30.200.20:FF:000126">
    <property type="entry name" value="Dual specificity mitogen-activated protein kinase kinase 4"/>
    <property type="match status" value="1"/>
</dbReference>
<dbReference type="GO" id="GO:0030424">
    <property type="term" value="C:axon"/>
    <property type="evidence" value="ECO:0007669"/>
    <property type="project" value="EnsemblMetazoa"/>
</dbReference>
<keyword evidence="5" id="KW-0418">Kinase</keyword>
<dbReference type="InParanoid" id="B4JSS6"/>
<dbReference type="GO" id="GO:0043068">
    <property type="term" value="P:positive regulation of programmed cell death"/>
    <property type="evidence" value="ECO:0007669"/>
    <property type="project" value="EnsemblMetazoa"/>
</dbReference>
<organism evidence="15">
    <name type="scientific">Drosophila grimshawi</name>
    <name type="common">Hawaiian fruit fly</name>
    <name type="synonym">Idiomyia grimshawi</name>
    <dbReference type="NCBI Taxonomy" id="7222"/>
    <lineage>
        <taxon>Eukaryota</taxon>
        <taxon>Metazoa</taxon>
        <taxon>Ecdysozoa</taxon>
        <taxon>Arthropoda</taxon>
        <taxon>Hexapoda</taxon>
        <taxon>Insecta</taxon>
        <taxon>Pterygota</taxon>
        <taxon>Neoptera</taxon>
        <taxon>Endopterygota</taxon>
        <taxon>Diptera</taxon>
        <taxon>Brachycera</taxon>
        <taxon>Muscomorpha</taxon>
        <taxon>Ephydroidea</taxon>
        <taxon>Drosophilidae</taxon>
        <taxon>Drosophila</taxon>
        <taxon>Hawaiian Drosophila</taxon>
    </lineage>
</organism>
<dbReference type="OMA" id="PRLHTSY"/>
<dbReference type="GO" id="GO:0048082">
    <property type="term" value="P:regulation of adult chitin-containing cuticle pigmentation"/>
    <property type="evidence" value="ECO:0007669"/>
    <property type="project" value="EnsemblMetazoa"/>
</dbReference>
<dbReference type="eggNOG" id="KOG1006">
    <property type="taxonomic scope" value="Eukaryota"/>
</dbReference>
<evidence type="ECO:0000256" key="11">
    <source>
        <dbReference type="RuleBase" id="RU000304"/>
    </source>
</evidence>
<accession>B4JSS6</accession>
<dbReference type="GO" id="GO:0005829">
    <property type="term" value="C:cytosol"/>
    <property type="evidence" value="ECO:0007669"/>
    <property type="project" value="UniProtKB-ARBA"/>
</dbReference>
<dbReference type="OrthoDB" id="10252354at2759"/>
<dbReference type="KEGG" id="dgr:6567864"/>
<dbReference type="GO" id="GO:0004713">
    <property type="term" value="F:protein tyrosine kinase activity"/>
    <property type="evidence" value="ECO:0007669"/>
    <property type="project" value="UniProtKB-KW"/>
</dbReference>
<dbReference type="EC" id="2.7.12.2" evidence="9"/>
<dbReference type="GO" id="GO:0008545">
    <property type="term" value="F:JUN kinase kinase activity"/>
    <property type="evidence" value="ECO:0007669"/>
    <property type="project" value="TreeGrafter"/>
</dbReference>
<keyword evidence="1 11" id="KW-0723">Serine/threonine-protein kinase</keyword>
<dbReference type="PANTHER" id="PTHR48013">
    <property type="entry name" value="DUAL SPECIFICITY MITOGEN-ACTIVATED PROTEIN KINASE KINASE 5-RELATED"/>
    <property type="match status" value="1"/>
</dbReference>
<dbReference type="PANTHER" id="PTHR48013:SF15">
    <property type="entry name" value="DUAL SPECIFICITY MITOGEN-ACTIVATED PROTEIN KINASE KINASE 4"/>
    <property type="match status" value="1"/>
</dbReference>
<reference evidence="14 15" key="1">
    <citation type="journal article" date="2007" name="Nature">
        <title>Evolution of genes and genomes on the Drosophila phylogeny.</title>
        <authorList>
            <consortium name="Drosophila 12 Genomes Consortium"/>
            <person name="Clark A.G."/>
            <person name="Eisen M.B."/>
            <person name="Smith D.R."/>
            <person name="Bergman C.M."/>
            <person name="Oliver B."/>
            <person name="Markow T.A."/>
            <person name="Kaufman T.C."/>
            <person name="Kellis M."/>
            <person name="Gelbart W."/>
            <person name="Iyer V.N."/>
            <person name="Pollard D.A."/>
            <person name="Sackton T.B."/>
            <person name="Larracuente A.M."/>
            <person name="Singh N.D."/>
            <person name="Abad J.P."/>
            <person name="Abt D.N."/>
            <person name="Adryan B."/>
            <person name="Aguade M."/>
            <person name="Akashi H."/>
            <person name="Anderson W.W."/>
            <person name="Aquadro C.F."/>
            <person name="Ardell D.H."/>
            <person name="Arguello R."/>
            <person name="Artieri C.G."/>
            <person name="Barbash D.A."/>
            <person name="Barker D."/>
            <person name="Barsanti P."/>
            <person name="Batterham P."/>
            <person name="Batzoglou S."/>
            <person name="Begun D."/>
            <person name="Bhutkar A."/>
            <person name="Blanco E."/>
            <person name="Bosak S.A."/>
            <person name="Bradley R.K."/>
            <person name="Brand A.D."/>
            <person name="Brent M.R."/>
            <person name="Brooks A.N."/>
            <person name="Brown R.H."/>
            <person name="Butlin R.K."/>
            <person name="Caggese C."/>
            <person name="Calvi B.R."/>
            <person name="Bernardo de Carvalho A."/>
            <person name="Caspi A."/>
            <person name="Castrezana S."/>
            <person name="Celniker S.E."/>
            <person name="Chang J.L."/>
            <person name="Chapple C."/>
            <person name="Chatterji S."/>
            <person name="Chinwalla A."/>
            <person name="Civetta A."/>
            <person name="Clifton S.W."/>
            <person name="Comeron J.M."/>
            <person name="Costello J.C."/>
            <person name="Coyne J.A."/>
            <person name="Daub J."/>
            <person name="David R.G."/>
            <person name="Delcher A.L."/>
            <person name="Delehaunty K."/>
            <person name="Do C.B."/>
            <person name="Ebling H."/>
            <person name="Edwards K."/>
            <person name="Eickbush T."/>
            <person name="Evans J.D."/>
            <person name="Filipski A."/>
            <person name="Findeiss S."/>
            <person name="Freyhult E."/>
            <person name="Fulton L."/>
            <person name="Fulton R."/>
            <person name="Garcia A.C."/>
            <person name="Gardiner A."/>
            <person name="Garfield D.A."/>
            <person name="Garvin B.E."/>
            <person name="Gibson G."/>
            <person name="Gilbert D."/>
            <person name="Gnerre S."/>
            <person name="Godfrey J."/>
            <person name="Good R."/>
            <person name="Gotea V."/>
            <person name="Gravely B."/>
            <person name="Greenberg A.J."/>
            <person name="Griffiths-Jones S."/>
            <person name="Gross S."/>
            <person name="Guigo R."/>
            <person name="Gustafson E.A."/>
            <person name="Haerty W."/>
            <person name="Hahn M.W."/>
            <person name="Halligan D.L."/>
            <person name="Halpern A.L."/>
            <person name="Halter G.M."/>
            <person name="Han M.V."/>
            <person name="Heger A."/>
            <person name="Hillier L."/>
            <person name="Hinrichs A.S."/>
            <person name="Holmes I."/>
            <person name="Hoskins R.A."/>
            <person name="Hubisz M.J."/>
            <person name="Hultmark D."/>
            <person name="Huntley M.A."/>
            <person name="Jaffe D.B."/>
            <person name="Jagadeeshan S."/>
            <person name="Jeck W.R."/>
            <person name="Johnson J."/>
            <person name="Jones C.D."/>
            <person name="Jordan W.C."/>
            <person name="Karpen G.H."/>
            <person name="Kataoka E."/>
            <person name="Keightley P.D."/>
            <person name="Kheradpour P."/>
            <person name="Kirkness E.F."/>
            <person name="Koerich L.B."/>
            <person name="Kristiansen K."/>
            <person name="Kudrna D."/>
            <person name="Kulathinal R.J."/>
            <person name="Kumar S."/>
            <person name="Kwok R."/>
            <person name="Lander E."/>
            <person name="Langley C.H."/>
            <person name="Lapoint R."/>
            <person name="Lazzaro B.P."/>
            <person name="Lee S.J."/>
            <person name="Levesque L."/>
            <person name="Li R."/>
            <person name="Lin C.F."/>
            <person name="Lin M.F."/>
            <person name="Lindblad-Toh K."/>
            <person name="Llopart A."/>
            <person name="Long M."/>
            <person name="Low L."/>
            <person name="Lozovsky E."/>
            <person name="Lu J."/>
            <person name="Luo M."/>
            <person name="Machado C.A."/>
            <person name="Makalowski W."/>
            <person name="Marzo M."/>
            <person name="Matsuda M."/>
            <person name="Matzkin L."/>
            <person name="McAllister B."/>
            <person name="McBride C.S."/>
            <person name="McKernan B."/>
            <person name="McKernan K."/>
            <person name="Mendez-Lago M."/>
            <person name="Minx P."/>
            <person name="Mollenhauer M.U."/>
            <person name="Montooth K."/>
            <person name="Mount S.M."/>
            <person name="Mu X."/>
            <person name="Myers E."/>
            <person name="Negre B."/>
            <person name="Newfeld S."/>
            <person name="Nielsen R."/>
            <person name="Noor M.A."/>
            <person name="O'Grady P."/>
            <person name="Pachter L."/>
            <person name="Papaceit M."/>
            <person name="Parisi M.J."/>
            <person name="Parisi M."/>
            <person name="Parts L."/>
            <person name="Pedersen J.S."/>
            <person name="Pesole G."/>
            <person name="Phillippy A.M."/>
            <person name="Ponting C.P."/>
            <person name="Pop M."/>
            <person name="Porcelli D."/>
            <person name="Powell J.R."/>
            <person name="Prohaska S."/>
            <person name="Pruitt K."/>
            <person name="Puig M."/>
            <person name="Quesneville H."/>
            <person name="Ram K.R."/>
            <person name="Rand D."/>
            <person name="Rasmussen M.D."/>
            <person name="Reed L.K."/>
            <person name="Reenan R."/>
            <person name="Reily A."/>
            <person name="Remington K.A."/>
            <person name="Rieger T.T."/>
            <person name="Ritchie M.G."/>
            <person name="Robin C."/>
            <person name="Rogers Y.H."/>
            <person name="Rohde C."/>
            <person name="Rozas J."/>
            <person name="Rubenfield M.J."/>
            <person name="Ruiz A."/>
            <person name="Russo S."/>
            <person name="Salzberg S.L."/>
            <person name="Sanchez-Gracia A."/>
            <person name="Saranga D.J."/>
            <person name="Sato H."/>
            <person name="Schaeffer S.W."/>
            <person name="Schatz M.C."/>
            <person name="Schlenke T."/>
            <person name="Schwartz R."/>
            <person name="Segarra C."/>
            <person name="Singh R.S."/>
            <person name="Sirot L."/>
            <person name="Sirota M."/>
            <person name="Sisneros N.B."/>
            <person name="Smith C.D."/>
            <person name="Smith T.F."/>
            <person name="Spieth J."/>
            <person name="Stage D.E."/>
            <person name="Stark A."/>
            <person name="Stephan W."/>
            <person name="Strausberg R.L."/>
            <person name="Strempel S."/>
            <person name="Sturgill D."/>
            <person name="Sutton G."/>
            <person name="Sutton G.G."/>
            <person name="Tao W."/>
            <person name="Teichmann S."/>
            <person name="Tobari Y.N."/>
            <person name="Tomimura Y."/>
            <person name="Tsolas J.M."/>
            <person name="Valente V.L."/>
            <person name="Venter E."/>
            <person name="Venter J.C."/>
            <person name="Vicario S."/>
            <person name="Vieira F.G."/>
            <person name="Vilella A.J."/>
            <person name="Villasante A."/>
            <person name="Walenz B."/>
            <person name="Wang J."/>
            <person name="Wasserman M."/>
            <person name="Watts T."/>
            <person name="Wilson D."/>
            <person name="Wilson R.K."/>
            <person name="Wing R.A."/>
            <person name="Wolfner M.F."/>
            <person name="Wong A."/>
            <person name="Wong G.K."/>
            <person name="Wu C.I."/>
            <person name="Wu G."/>
            <person name="Yamamoto D."/>
            <person name="Yang H.P."/>
            <person name="Yang S.P."/>
            <person name="Yorke J.A."/>
            <person name="Yoshida K."/>
            <person name="Zdobnov E."/>
            <person name="Zhang P."/>
            <person name="Zhang Y."/>
            <person name="Zimin A.V."/>
            <person name="Baldwin J."/>
            <person name="Abdouelleil A."/>
            <person name="Abdulkadir J."/>
            <person name="Abebe A."/>
            <person name="Abera B."/>
            <person name="Abreu J."/>
            <person name="Acer S.C."/>
            <person name="Aftuck L."/>
            <person name="Alexander A."/>
            <person name="An P."/>
            <person name="Anderson E."/>
            <person name="Anderson S."/>
            <person name="Arachi H."/>
            <person name="Azer M."/>
            <person name="Bachantsang P."/>
            <person name="Barry A."/>
            <person name="Bayul T."/>
            <person name="Berlin A."/>
            <person name="Bessette D."/>
            <person name="Bloom T."/>
            <person name="Blye J."/>
            <person name="Boguslavskiy L."/>
            <person name="Bonnet C."/>
            <person name="Boukhgalter B."/>
            <person name="Bourzgui I."/>
            <person name="Brown A."/>
            <person name="Cahill P."/>
            <person name="Channer S."/>
            <person name="Cheshatsang Y."/>
            <person name="Chuda L."/>
            <person name="Citroen M."/>
            <person name="Collymore A."/>
            <person name="Cooke P."/>
            <person name="Costello M."/>
            <person name="D'Aco K."/>
            <person name="Daza R."/>
            <person name="De Haan G."/>
            <person name="DeGray S."/>
            <person name="DeMaso C."/>
            <person name="Dhargay N."/>
            <person name="Dooley K."/>
            <person name="Dooley E."/>
            <person name="Doricent M."/>
            <person name="Dorje P."/>
            <person name="Dorjee K."/>
            <person name="Dupes A."/>
            <person name="Elong R."/>
            <person name="Falk J."/>
            <person name="Farina A."/>
            <person name="Faro S."/>
            <person name="Ferguson D."/>
            <person name="Fisher S."/>
            <person name="Foley C.D."/>
            <person name="Franke A."/>
            <person name="Friedrich D."/>
            <person name="Gadbois L."/>
            <person name="Gearin G."/>
            <person name="Gearin C.R."/>
            <person name="Giannoukos G."/>
            <person name="Goode T."/>
            <person name="Graham J."/>
            <person name="Grandbois E."/>
            <person name="Grewal S."/>
            <person name="Gyaltsen K."/>
            <person name="Hafez N."/>
            <person name="Hagos B."/>
            <person name="Hall J."/>
            <person name="Henson C."/>
            <person name="Hollinger A."/>
            <person name="Honan T."/>
            <person name="Huard M.D."/>
            <person name="Hughes L."/>
            <person name="Hurhula B."/>
            <person name="Husby M.E."/>
            <person name="Kamat A."/>
            <person name="Kanga B."/>
            <person name="Kashin S."/>
            <person name="Khazanovich D."/>
            <person name="Kisner P."/>
            <person name="Lance K."/>
            <person name="Lara M."/>
            <person name="Lee W."/>
            <person name="Lennon N."/>
            <person name="Letendre F."/>
            <person name="LeVine R."/>
            <person name="Lipovsky A."/>
            <person name="Liu X."/>
            <person name="Liu J."/>
            <person name="Liu S."/>
            <person name="Lokyitsang T."/>
            <person name="Lokyitsang Y."/>
            <person name="Lubonja R."/>
            <person name="Lui A."/>
            <person name="MacDonald P."/>
            <person name="Magnisalis V."/>
            <person name="Maru K."/>
            <person name="Matthews C."/>
            <person name="McCusker W."/>
            <person name="McDonough S."/>
            <person name="Mehta T."/>
            <person name="Meldrim J."/>
            <person name="Meneus L."/>
            <person name="Mihai O."/>
            <person name="Mihalev A."/>
            <person name="Mihova T."/>
            <person name="Mittelman R."/>
            <person name="Mlenga V."/>
            <person name="Montmayeur A."/>
            <person name="Mulrain L."/>
            <person name="Navidi A."/>
            <person name="Naylor J."/>
            <person name="Negash T."/>
            <person name="Nguyen T."/>
            <person name="Nguyen N."/>
            <person name="Nicol R."/>
            <person name="Norbu C."/>
            <person name="Norbu N."/>
            <person name="Novod N."/>
            <person name="O'Neill B."/>
            <person name="Osman S."/>
            <person name="Markiewicz E."/>
            <person name="Oyono O.L."/>
            <person name="Patti C."/>
            <person name="Phunkhang P."/>
            <person name="Pierre F."/>
            <person name="Priest M."/>
            <person name="Raghuraman S."/>
            <person name="Rege F."/>
            <person name="Reyes R."/>
            <person name="Rise C."/>
            <person name="Rogov P."/>
            <person name="Ross K."/>
            <person name="Ryan E."/>
            <person name="Settipalli S."/>
            <person name="Shea T."/>
            <person name="Sherpa N."/>
            <person name="Shi L."/>
            <person name="Shih D."/>
            <person name="Sparrow T."/>
            <person name="Spaulding J."/>
            <person name="Stalker J."/>
            <person name="Stange-Thomann N."/>
            <person name="Stavropoulos S."/>
            <person name="Stone C."/>
            <person name="Strader C."/>
            <person name="Tesfaye S."/>
            <person name="Thomson T."/>
            <person name="Thoulutsang Y."/>
            <person name="Thoulutsang D."/>
            <person name="Topham K."/>
            <person name="Topping I."/>
            <person name="Tsamla T."/>
            <person name="Vassiliev H."/>
            <person name="Vo A."/>
            <person name="Wangchuk T."/>
            <person name="Wangdi T."/>
            <person name="Weiand M."/>
            <person name="Wilkinson J."/>
            <person name="Wilson A."/>
            <person name="Yadav S."/>
            <person name="Young G."/>
            <person name="Yu Q."/>
            <person name="Zembek L."/>
            <person name="Zhong D."/>
            <person name="Zimmer A."/>
            <person name="Zwirko Z."/>
            <person name="Jaffe D.B."/>
            <person name="Alvarez P."/>
            <person name="Brockman W."/>
            <person name="Butler J."/>
            <person name="Chin C."/>
            <person name="Gnerre S."/>
            <person name="Grabherr M."/>
            <person name="Kleber M."/>
            <person name="Mauceli E."/>
            <person name="MacCallum I."/>
        </authorList>
    </citation>
    <scope>NUCLEOTIDE SEQUENCE [LARGE SCALE GENOMIC DNA]</scope>
    <source>
        <strain evidence="15">Tucson 15287-2541.00</strain>
    </source>
</reference>
<dbReference type="GO" id="GO:0005524">
    <property type="term" value="F:ATP binding"/>
    <property type="evidence" value="ECO:0007669"/>
    <property type="project" value="UniProtKB-UniRule"/>
</dbReference>
<dbReference type="HOGENOM" id="CLU_000288_63_23_1"/>
<feature type="domain" description="Protein kinase" evidence="13">
    <location>
        <begin position="131"/>
        <end position="396"/>
    </location>
</feature>